<dbReference type="PRINTS" id="PR00119">
    <property type="entry name" value="CATATPASE"/>
</dbReference>
<dbReference type="Gene3D" id="3.40.50.1000">
    <property type="entry name" value="HAD superfamily/HAD-like"/>
    <property type="match status" value="1"/>
</dbReference>
<comment type="subcellular location">
    <subcellularLocation>
        <location evidence="1">Membrane</location>
        <topology evidence="1">Multi-pass membrane protein</topology>
    </subcellularLocation>
</comment>
<dbReference type="Pfam" id="PF00702">
    <property type="entry name" value="Hydrolase"/>
    <property type="match status" value="1"/>
</dbReference>
<dbReference type="PANTHER" id="PTHR42861">
    <property type="entry name" value="CALCIUM-TRANSPORTING ATPASE"/>
    <property type="match status" value="1"/>
</dbReference>
<dbReference type="EMBL" id="BAAAHP010000095">
    <property type="protein sequence ID" value="GAA0939971.1"/>
    <property type="molecule type" value="Genomic_DNA"/>
</dbReference>
<sequence length="150" mass="15118">MLPFDSQRGYMASTPTAGAVTYVKGAPEVLLAHVDADASAAAHQVLGRYAADGLRVLAVARTGGVAADDGPLAAGLELLGLVALIDPPRPGVVEAIEECHRAGISVKMITGDHAATAAAIGRDLGITGRARGAAPRCTVFPPPTGTSSPW</sequence>
<name>A0ABP4AUC4_9PSEU</name>
<dbReference type="Gene3D" id="3.40.1110.10">
    <property type="entry name" value="Calcium-transporting ATPase, cytoplasmic domain N"/>
    <property type="match status" value="1"/>
</dbReference>
<dbReference type="InterPro" id="IPR023299">
    <property type="entry name" value="ATPase_P-typ_cyto_dom_N"/>
</dbReference>
<comment type="caution">
    <text evidence="5">The sequence shown here is derived from an EMBL/GenBank/DDBJ whole genome shotgun (WGS) entry which is preliminary data.</text>
</comment>
<dbReference type="InterPro" id="IPR001757">
    <property type="entry name" value="P_typ_ATPase"/>
</dbReference>
<dbReference type="SUPFAM" id="SSF81660">
    <property type="entry name" value="Metal cation-transporting ATPase, ATP-binding domain N"/>
    <property type="match status" value="1"/>
</dbReference>
<evidence type="ECO:0000313" key="6">
    <source>
        <dbReference type="Proteomes" id="UP001499967"/>
    </source>
</evidence>
<dbReference type="Proteomes" id="UP001499967">
    <property type="component" value="Unassembled WGS sequence"/>
</dbReference>
<dbReference type="InterPro" id="IPR036412">
    <property type="entry name" value="HAD-like_sf"/>
</dbReference>
<gene>
    <name evidence="5" type="ORF">GCM10009559_34710</name>
</gene>
<proteinExistence type="predicted"/>
<organism evidence="5 6">
    <name type="scientific">Pseudonocardia zijingensis</name>
    <dbReference type="NCBI Taxonomy" id="153376"/>
    <lineage>
        <taxon>Bacteria</taxon>
        <taxon>Bacillati</taxon>
        <taxon>Actinomycetota</taxon>
        <taxon>Actinomycetes</taxon>
        <taxon>Pseudonocardiales</taxon>
        <taxon>Pseudonocardiaceae</taxon>
        <taxon>Pseudonocardia</taxon>
    </lineage>
</organism>
<keyword evidence="6" id="KW-1185">Reference proteome</keyword>
<evidence type="ECO:0000256" key="4">
    <source>
        <dbReference type="ARBA" id="ARBA00023136"/>
    </source>
</evidence>
<dbReference type="NCBIfam" id="TIGR01494">
    <property type="entry name" value="ATPase_P-type"/>
    <property type="match status" value="1"/>
</dbReference>
<keyword evidence="4" id="KW-0472">Membrane</keyword>
<evidence type="ECO:0008006" key="7">
    <source>
        <dbReference type="Google" id="ProtNLM"/>
    </source>
</evidence>
<evidence type="ECO:0000256" key="2">
    <source>
        <dbReference type="ARBA" id="ARBA00022692"/>
    </source>
</evidence>
<evidence type="ECO:0000256" key="1">
    <source>
        <dbReference type="ARBA" id="ARBA00004141"/>
    </source>
</evidence>
<evidence type="ECO:0000313" key="5">
    <source>
        <dbReference type="EMBL" id="GAA0939971.1"/>
    </source>
</evidence>
<protein>
    <recommendedName>
        <fullName evidence="7">P-type E1-E2 ATPase</fullName>
    </recommendedName>
</protein>
<reference evidence="6" key="1">
    <citation type="journal article" date="2019" name="Int. J. Syst. Evol. Microbiol.">
        <title>The Global Catalogue of Microorganisms (GCM) 10K type strain sequencing project: providing services to taxonomists for standard genome sequencing and annotation.</title>
        <authorList>
            <consortium name="The Broad Institute Genomics Platform"/>
            <consortium name="The Broad Institute Genome Sequencing Center for Infectious Disease"/>
            <person name="Wu L."/>
            <person name="Ma J."/>
        </authorList>
    </citation>
    <scope>NUCLEOTIDE SEQUENCE [LARGE SCALE GENOMIC DNA]</scope>
    <source>
        <strain evidence="6">JCM 11117</strain>
    </source>
</reference>
<keyword evidence="2" id="KW-0812">Transmembrane</keyword>
<evidence type="ECO:0000256" key="3">
    <source>
        <dbReference type="ARBA" id="ARBA00022989"/>
    </source>
</evidence>
<dbReference type="InterPro" id="IPR023214">
    <property type="entry name" value="HAD_sf"/>
</dbReference>
<keyword evidence="3" id="KW-1133">Transmembrane helix</keyword>
<accession>A0ABP4AUC4</accession>
<dbReference type="SUPFAM" id="SSF56784">
    <property type="entry name" value="HAD-like"/>
    <property type="match status" value="1"/>
</dbReference>